<keyword evidence="3" id="KW-1185">Reference proteome</keyword>
<gene>
    <name evidence="2" type="ORF">ACFPQ6_04085</name>
</gene>
<sequence length="214" mass="23085">MNVRILSVHLGRPAPVQLGARTVTSGIDKRPVPGRVPLGALGLDGDHVLNTRHHGGPDQAVYLYTAPDYDRWTEELGERPAPGTFGENVLLGGLESAGVRIGTQLDCGDARLEVTAARIPCATLAAHMGDPTFVRRFAALRRPGLYARVLRPGTLGAGDPVTVHPAPEGAPTAGEVFDLWFARRRDPARLRELLAYPLAARLREDVEGWLKKGK</sequence>
<dbReference type="PANTHER" id="PTHR30212">
    <property type="entry name" value="PROTEIN YIIM"/>
    <property type="match status" value="1"/>
</dbReference>
<dbReference type="InterPro" id="IPR005302">
    <property type="entry name" value="MoCF_Sase_C"/>
</dbReference>
<dbReference type="InterPro" id="IPR011037">
    <property type="entry name" value="Pyrv_Knase-like_insert_dom_sf"/>
</dbReference>
<dbReference type="Gene3D" id="2.40.33.20">
    <property type="entry name" value="PK beta-barrel domain-like"/>
    <property type="match status" value="1"/>
</dbReference>
<name>A0ABW1DH07_9DEIO</name>
<dbReference type="Pfam" id="PF03473">
    <property type="entry name" value="MOSC"/>
    <property type="match status" value="1"/>
</dbReference>
<dbReference type="PANTHER" id="PTHR30212:SF2">
    <property type="entry name" value="PROTEIN YIIM"/>
    <property type="match status" value="1"/>
</dbReference>
<comment type="caution">
    <text evidence="2">The sequence shown here is derived from an EMBL/GenBank/DDBJ whole genome shotgun (WGS) entry which is preliminary data.</text>
</comment>
<dbReference type="InterPro" id="IPR052353">
    <property type="entry name" value="Benzoxazolinone_Detox_Enz"/>
</dbReference>
<dbReference type="EMBL" id="JBHSOH010000005">
    <property type="protein sequence ID" value="MFC5847480.1"/>
    <property type="molecule type" value="Genomic_DNA"/>
</dbReference>
<accession>A0ABW1DH07</accession>
<dbReference type="RefSeq" id="WP_380046664.1">
    <property type="nucleotide sequence ID" value="NZ_JBHSOH010000005.1"/>
</dbReference>
<proteinExistence type="predicted"/>
<protein>
    <submittedName>
        <fullName evidence="2">MOSC domain-containing protein</fullName>
    </submittedName>
</protein>
<reference evidence="3" key="1">
    <citation type="journal article" date="2019" name="Int. J. Syst. Evol. Microbiol.">
        <title>The Global Catalogue of Microorganisms (GCM) 10K type strain sequencing project: providing services to taxonomists for standard genome sequencing and annotation.</title>
        <authorList>
            <consortium name="The Broad Institute Genomics Platform"/>
            <consortium name="The Broad Institute Genome Sequencing Center for Infectious Disease"/>
            <person name="Wu L."/>
            <person name="Ma J."/>
        </authorList>
    </citation>
    <scope>NUCLEOTIDE SEQUENCE [LARGE SCALE GENOMIC DNA]</scope>
    <source>
        <strain evidence="3">CGMCC 1.15053</strain>
    </source>
</reference>
<evidence type="ECO:0000313" key="3">
    <source>
        <dbReference type="Proteomes" id="UP001595979"/>
    </source>
</evidence>
<organism evidence="2 3">
    <name type="scientific">Deinococcus petrolearius</name>
    <dbReference type="NCBI Taxonomy" id="1751295"/>
    <lineage>
        <taxon>Bacteria</taxon>
        <taxon>Thermotogati</taxon>
        <taxon>Deinococcota</taxon>
        <taxon>Deinococci</taxon>
        <taxon>Deinococcales</taxon>
        <taxon>Deinococcaceae</taxon>
        <taxon>Deinococcus</taxon>
    </lineage>
</organism>
<feature type="domain" description="MOSC" evidence="1">
    <location>
        <begin position="30"/>
        <end position="164"/>
    </location>
</feature>
<dbReference type="PROSITE" id="PS51340">
    <property type="entry name" value="MOSC"/>
    <property type="match status" value="1"/>
</dbReference>
<dbReference type="SUPFAM" id="SSF50800">
    <property type="entry name" value="PK beta-barrel domain-like"/>
    <property type="match status" value="1"/>
</dbReference>
<dbReference type="Proteomes" id="UP001595979">
    <property type="component" value="Unassembled WGS sequence"/>
</dbReference>
<evidence type="ECO:0000313" key="2">
    <source>
        <dbReference type="EMBL" id="MFC5847480.1"/>
    </source>
</evidence>
<evidence type="ECO:0000259" key="1">
    <source>
        <dbReference type="PROSITE" id="PS51340"/>
    </source>
</evidence>